<dbReference type="OrthoDB" id="9778801at2"/>
<dbReference type="EMBL" id="QWFX01000013">
    <property type="protein sequence ID" value="RIJ28185.1"/>
    <property type="molecule type" value="Genomic_DNA"/>
</dbReference>
<accession>A0A399RE72</accession>
<protein>
    <submittedName>
        <fullName evidence="1">DUF1365 domain-containing protein</fullName>
    </submittedName>
</protein>
<reference evidence="1 2" key="1">
    <citation type="submission" date="2018-08" db="EMBL/GenBank/DDBJ databases">
        <title>Henriciella mobilis sp. nov., isolated from seawater.</title>
        <authorList>
            <person name="Cheng H."/>
            <person name="Wu Y.-H."/>
            <person name="Xu X.-W."/>
            <person name="Guo L.-L."/>
        </authorList>
    </citation>
    <scope>NUCLEOTIDE SEQUENCE [LARGE SCALE GENOMIC DNA]</scope>
    <source>
        <strain evidence="1 2">JN25</strain>
    </source>
</reference>
<evidence type="ECO:0000313" key="1">
    <source>
        <dbReference type="EMBL" id="RIJ28185.1"/>
    </source>
</evidence>
<dbReference type="Proteomes" id="UP000266385">
    <property type="component" value="Unassembled WGS sequence"/>
</dbReference>
<sequence length="262" mass="29571">MTTTPPALRLHLGETRHKRFTPFKSSFRYRVAMIDVDIDRLEEASRQTRLFSVEKLGLFGFRRNDHGSLQQTALRPWAETTFSDAGIEPPKGAIRLVTFPRHAFYKFAPISLWIAHTPEGHPEAILYEVRNTFGERHTYAASLQGNWSRHEAPKRFHVSPFFDVTGRYSFSLRYDADALRLGVTTIQNGRPVHSAGLATSVAPASDRSLAALAMRMPFSTIGVTLGIHWEAAKLWAMGARYHKKPLKVQNDPTLARTSGQEN</sequence>
<keyword evidence="2" id="KW-1185">Reference proteome</keyword>
<dbReference type="Pfam" id="PF07103">
    <property type="entry name" value="DUF1365"/>
    <property type="match status" value="1"/>
</dbReference>
<dbReference type="PANTHER" id="PTHR33973:SF4">
    <property type="entry name" value="OS07G0153300 PROTEIN"/>
    <property type="match status" value="1"/>
</dbReference>
<dbReference type="PANTHER" id="PTHR33973">
    <property type="entry name" value="OS07G0153300 PROTEIN"/>
    <property type="match status" value="1"/>
</dbReference>
<dbReference type="AlphaFoldDB" id="A0A399RE72"/>
<proteinExistence type="predicted"/>
<organism evidence="1 2">
    <name type="scientific">Henriciella mobilis</name>
    <dbReference type="NCBI Taxonomy" id="2305467"/>
    <lineage>
        <taxon>Bacteria</taxon>
        <taxon>Pseudomonadati</taxon>
        <taxon>Pseudomonadota</taxon>
        <taxon>Alphaproteobacteria</taxon>
        <taxon>Hyphomonadales</taxon>
        <taxon>Hyphomonadaceae</taxon>
        <taxon>Henriciella</taxon>
    </lineage>
</organism>
<evidence type="ECO:0000313" key="2">
    <source>
        <dbReference type="Proteomes" id="UP000266385"/>
    </source>
</evidence>
<comment type="caution">
    <text evidence="1">The sequence shown here is derived from an EMBL/GenBank/DDBJ whole genome shotgun (WGS) entry which is preliminary data.</text>
</comment>
<name>A0A399RE72_9PROT</name>
<dbReference type="InterPro" id="IPR010775">
    <property type="entry name" value="DUF1365"/>
</dbReference>
<dbReference type="RefSeq" id="WP_119376720.1">
    <property type="nucleotide sequence ID" value="NZ_QWFX01000013.1"/>
</dbReference>
<gene>
    <name evidence="1" type="ORF">D1223_12300</name>
</gene>